<dbReference type="EMBL" id="CP046522">
    <property type="protein sequence ID" value="QGU96170.1"/>
    <property type="molecule type" value="Genomic_DNA"/>
</dbReference>
<dbReference type="AlphaFoldDB" id="A0A6I6EV68"/>
<evidence type="ECO:0000313" key="3">
    <source>
        <dbReference type="Proteomes" id="UP000422764"/>
    </source>
</evidence>
<evidence type="ECO:0000313" key="2">
    <source>
        <dbReference type="EMBL" id="QGU96170.1"/>
    </source>
</evidence>
<feature type="transmembrane region" description="Helical" evidence="1">
    <location>
        <begin position="177"/>
        <end position="203"/>
    </location>
</feature>
<feature type="transmembrane region" description="Helical" evidence="1">
    <location>
        <begin position="143"/>
        <end position="165"/>
    </location>
</feature>
<reference evidence="2 3" key="1">
    <citation type="submission" date="2019-12" db="EMBL/GenBank/DDBJ databases">
        <title>Genome sequenceing of Clostridium bovifaecis.</title>
        <authorList>
            <person name="Yao Y."/>
        </authorList>
    </citation>
    <scope>NUCLEOTIDE SEQUENCE [LARGE SCALE GENOMIC DNA]</scope>
    <source>
        <strain evidence="2 3">BXX</strain>
    </source>
</reference>
<feature type="transmembrane region" description="Helical" evidence="1">
    <location>
        <begin position="223"/>
        <end position="245"/>
    </location>
</feature>
<gene>
    <name evidence="2" type="ORF">GOM49_14650</name>
</gene>
<keyword evidence="1" id="KW-1133">Transmembrane helix</keyword>
<name>A0A6I6EV68_9CLOT</name>
<proteinExistence type="predicted"/>
<feature type="transmembrane region" description="Helical" evidence="1">
    <location>
        <begin position="58"/>
        <end position="82"/>
    </location>
</feature>
<feature type="transmembrane region" description="Helical" evidence="1">
    <location>
        <begin position="103"/>
        <end position="131"/>
    </location>
</feature>
<dbReference type="Pfam" id="PF12730">
    <property type="entry name" value="ABC2_membrane_4"/>
    <property type="match status" value="1"/>
</dbReference>
<dbReference type="Proteomes" id="UP000422764">
    <property type="component" value="Chromosome"/>
</dbReference>
<dbReference type="PANTHER" id="PTHR37305:SF1">
    <property type="entry name" value="MEMBRANE PROTEIN"/>
    <property type="match status" value="1"/>
</dbReference>
<accession>A0A6I6EV68</accession>
<sequence length="250" mass="28240">MVGFKAALTNELEKLYKKKKVVVAASVSLIFIILGQLCITGLRTGFGVRGVSSMEFPLLVLSVVVNSILPLFTALVAIDSFSGEFSQNTMKIAITRPVTRLKFFTAKVTAIMIFILANLLFVMIFSTIIGLIFNSNSFTTQGIIRILISYLVTFIPMTILALFIVLLTNILRSGISVFFLTILFFIAFKGLGIIFSNYSSLFFTSMLDWYKIWITSNISFFKIFRQFLMICSYDILLFTGAYYLFDKKDF</sequence>
<evidence type="ECO:0000256" key="1">
    <source>
        <dbReference type="SAM" id="Phobius"/>
    </source>
</evidence>
<keyword evidence="1" id="KW-0812">Transmembrane</keyword>
<organism evidence="2 3">
    <name type="scientific">Clostridium bovifaecis</name>
    <dbReference type="NCBI Taxonomy" id="2184719"/>
    <lineage>
        <taxon>Bacteria</taxon>
        <taxon>Bacillati</taxon>
        <taxon>Bacillota</taxon>
        <taxon>Clostridia</taxon>
        <taxon>Eubacteriales</taxon>
        <taxon>Clostridiaceae</taxon>
        <taxon>Clostridium</taxon>
    </lineage>
</organism>
<keyword evidence="1" id="KW-0472">Membrane</keyword>
<protein>
    <submittedName>
        <fullName evidence="2">ABC transporter permease subunit</fullName>
    </submittedName>
</protein>
<dbReference type="PANTHER" id="PTHR37305">
    <property type="entry name" value="INTEGRAL MEMBRANE PROTEIN-RELATED"/>
    <property type="match status" value="1"/>
</dbReference>
<keyword evidence="3" id="KW-1185">Reference proteome</keyword>
<feature type="transmembrane region" description="Helical" evidence="1">
    <location>
        <begin position="21"/>
        <end position="46"/>
    </location>
</feature>